<dbReference type="GO" id="GO:0045944">
    <property type="term" value="P:positive regulation of transcription by RNA polymerase II"/>
    <property type="evidence" value="ECO:0007669"/>
    <property type="project" value="UniProtKB-ARBA"/>
</dbReference>
<dbReference type="GO" id="GO:0008270">
    <property type="term" value="F:zinc ion binding"/>
    <property type="evidence" value="ECO:0007669"/>
    <property type="project" value="UniProtKB-KW"/>
</dbReference>
<comment type="caution">
    <text evidence="7">The sequence shown here is derived from an EMBL/GenBank/DDBJ whole genome shotgun (WGS) entry which is preliminary data.</text>
</comment>
<gene>
    <name evidence="7" type="ORF">TGAM01_v207257</name>
</gene>
<proteinExistence type="predicted"/>
<keyword evidence="4" id="KW-0862">Zinc</keyword>
<evidence type="ECO:0000256" key="3">
    <source>
        <dbReference type="ARBA" id="ARBA00022771"/>
    </source>
</evidence>
<dbReference type="GO" id="GO:0000978">
    <property type="term" value="F:RNA polymerase II cis-regulatory region sequence-specific DNA binding"/>
    <property type="evidence" value="ECO:0007669"/>
    <property type="project" value="TreeGrafter"/>
</dbReference>
<dbReference type="GO" id="GO:0005634">
    <property type="term" value="C:nucleus"/>
    <property type="evidence" value="ECO:0007669"/>
    <property type="project" value="UniProtKB-ARBA"/>
</dbReference>
<evidence type="ECO:0000256" key="5">
    <source>
        <dbReference type="PROSITE-ProRule" id="PRU00042"/>
    </source>
</evidence>
<feature type="domain" description="C2H2-type" evidence="6">
    <location>
        <begin position="567"/>
        <end position="594"/>
    </location>
</feature>
<evidence type="ECO:0000259" key="6">
    <source>
        <dbReference type="PROSITE" id="PS50157"/>
    </source>
</evidence>
<evidence type="ECO:0000313" key="7">
    <source>
        <dbReference type="EMBL" id="PON23929.1"/>
    </source>
</evidence>
<keyword evidence="1" id="KW-0479">Metal-binding</keyword>
<dbReference type="PANTHER" id="PTHR19818">
    <property type="entry name" value="ZINC FINGER PROTEIN ZIC AND GLI"/>
    <property type="match status" value="1"/>
</dbReference>
<name>A0A2P4ZI15_9HYPO</name>
<dbReference type="Proteomes" id="UP000054821">
    <property type="component" value="Unassembled WGS sequence"/>
</dbReference>
<dbReference type="AlphaFoldDB" id="A0A2P4ZI15"/>
<dbReference type="SUPFAM" id="SSF57667">
    <property type="entry name" value="beta-beta-alpha zinc fingers"/>
    <property type="match status" value="1"/>
</dbReference>
<dbReference type="PANTHER" id="PTHR19818:SF139">
    <property type="entry name" value="PAIR-RULE PROTEIN ODD-PAIRED"/>
    <property type="match status" value="1"/>
</dbReference>
<dbReference type="EMBL" id="JPDN02000026">
    <property type="protein sequence ID" value="PON23929.1"/>
    <property type="molecule type" value="Genomic_DNA"/>
</dbReference>
<dbReference type="PROSITE" id="PS00028">
    <property type="entry name" value="ZINC_FINGER_C2H2_1"/>
    <property type="match status" value="1"/>
</dbReference>
<accession>A0A2P4ZI15</accession>
<keyword evidence="3 5" id="KW-0863">Zinc-finger</keyword>
<organism evidence="7 8">
    <name type="scientific">Trichoderma gamsii</name>
    <dbReference type="NCBI Taxonomy" id="398673"/>
    <lineage>
        <taxon>Eukaryota</taxon>
        <taxon>Fungi</taxon>
        <taxon>Dikarya</taxon>
        <taxon>Ascomycota</taxon>
        <taxon>Pezizomycotina</taxon>
        <taxon>Sordariomycetes</taxon>
        <taxon>Hypocreomycetidae</taxon>
        <taxon>Hypocreales</taxon>
        <taxon>Hypocreaceae</taxon>
        <taxon>Trichoderma</taxon>
    </lineage>
</organism>
<dbReference type="Gene3D" id="3.30.160.60">
    <property type="entry name" value="Classic Zinc Finger"/>
    <property type="match status" value="3"/>
</dbReference>
<dbReference type="FunFam" id="3.30.160.60:FF:002343">
    <property type="entry name" value="Zinc finger protein 33A"/>
    <property type="match status" value="1"/>
</dbReference>
<reference evidence="7 8" key="1">
    <citation type="journal article" date="2016" name="Genome Announc.">
        <title>Draft Whole-Genome Sequence of Trichoderma gamsii T6085, a Promising Biocontrol Agent of Fusarium Head Blight on Wheat.</title>
        <authorList>
            <person name="Baroncelli R."/>
            <person name="Zapparata A."/>
            <person name="Piaggeschi G."/>
            <person name="Sarrocco S."/>
            <person name="Vannacci G."/>
        </authorList>
    </citation>
    <scope>NUCLEOTIDE SEQUENCE [LARGE SCALE GENOMIC DNA]</scope>
    <source>
        <strain evidence="7 8">T6085</strain>
    </source>
</reference>
<evidence type="ECO:0000313" key="8">
    <source>
        <dbReference type="Proteomes" id="UP000054821"/>
    </source>
</evidence>
<keyword evidence="2" id="KW-0677">Repeat</keyword>
<keyword evidence="8" id="KW-1185">Reference proteome</keyword>
<dbReference type="InterPro" id="IPR013087">
    <property type="entry name" value="Znf_C2H2_type"/>
</dbReference>
<dbReference type="RefSeq" id="XP_018663050.2">
    <property type="nucleotide sequence ID" value="XM_018803677.2"/>
</dbReference>
<dbReference type="SMART" id="SM00355">
    <property type="entry name" value="ZnF_C2H2"/>
    <property type="match status" value="3"/>
</dbReference>
<evidence type="ECO:0000256" key="2">
    <source>
        <dbReference type="ARBA" id="ARBA00022737"/>
    </source>
</evidence>
<dbReference type="STRING" id="398673.A0A2P4ZI15"/>
<evidence type="ECO:0000256" key="4">
    <source>
        <dbReference type="ARBA" id="ARBA00022833"/>
    </source>
</evidence>
<protein>
    <submittedName>
        <fullName evidence="7">Zinc-responsiveness transcriptional activator</fullName>
    </submittedName>
</protein>
<sequence>MDDDHLPSSPHMDLNRLPHHFDNDAYSEFLDANQQYRTIDPAAAAAASVDPFLRNDSCLDPQGSIVSADAFKTLKSLKGFSPRLPPPTNFTMTAFSDHAAKAHPQDRHGHTSQDLSFPDSEVAFPNWDNSYFINAISDPRSFWSGNKSQDQPTSSKVDCDEDCVSVVSCTSRCGISCPSQCGDTGHGVCCDDDACSEACEDSQDLCLDEACEDAATPCTDAKCSSLAKLDHFPNEAMSDGDKEAAAALASIGDTHPALIQDGFQHFHPDTDFGSHSCFAGSTCSHALPQEYSPTAAGDDSLEQIWEYLHQENPLATHILQYHDPRNTRDHVRPCIADHPDLAIPKCTLPRAVNGGILSHGFSHNADDFTCGFEVNTVDQFANHIFEDHWQMHMLNLDPFGLPQTTQVEDRFSLAPSRSSISSYSFNTASTSGLQFSPSDISIQNMSALSSIAPSPTSRATTPLAQPEELTFEAKSTETAPVSVTAADAETAVDCICQWKMAGDKICGMRFKDASDLHTHTKNDHLKDMTRQRPGFRCQWNDCTRTNVFGQKSKLERHIQTHTGYKPVTCSVCGLHLSAKQSLDQHMRTHTGEKPWKCSYPDCEHAFKQQSALSKSS</sequence>
<dbReference type="InterPro" id="IPR050329">
    <property type="entry name" value="GLI_C2H2-zinc-finger"/>
</dbReference>
<feature type="domain" description="C2H2-type" evidence="6">
    <location>
        <begin position="535"/>
        <end position="566"/>
    </location>
</feature>
<evidence type="ECO:0000256" key="1">
    <source>
        <dbReference type="ARBA" id="ARBA00022723"/>
    </source>
</evidence>
<dbReference type="GeneID" id="29983760"/>
<dbReference type="GO" id="GO:0000981">
    <property type="term" value="F:DNA-binding transcription factor activity, RNA polymerase II-specific"/>
    <property type="evidence" value="ECO:0007669"/>
    <property type="project" value="TreeGrafter"/>
</dbReference>
<dbReference type="PROSITE" id="PS50157">
    <property type="entry name" value="ZINC_FINGER_C2H2_2"/>
    <property type="match status" value="2"/>
</dbReference>
<dbReference type="InterPro" id="IPR036236">
    <property type="entry name" value="Znf_C2H2_sf"/>
</dbReference>